<keyword evidence="2" id="KW-1185">Reference proteome</keyword>
<evidence type="ECO:0000313" key="2">
    <source>
        <dbReference type="Proteomes" id="UP000240493"/>
    </source>
</evidence>
<name>A0A2T3YWV8_TRIA4</name>
<dbReference type="EMBL" id="KZ679269">
    <property type="protein sequence ID" value="PTB37020.1"/>
    <property type="molecule type" value="Genomic_DNA"/>
</dbReference>
<dbReference type="AlphaFoldDB" id="A0A2T3YWV8"/>
<evidence type="ECO:0000313" key="1">
    <source>
        <dbReference type="EMBL" id="PTB37020.1"/>
    </source>
</evidence>
<gene>
    <name evidence="1" type="ORF">M441DRAFT_274082</name>
</gene>
<protein>
    <submittedName>
        <fullName evidence="1">Uncharacterized protein</fullName>
    </submittedName>
</protein>
<accession>A0A2T3YWV8</accession>
<proteinExistence type="predicted"/>
<reference evidence="1 2" key="1">
    <citation type="submission" date="2016-07" db="EMBL/GenBank/DDBJ databases">
        <title>Multiple horizontal gene transfer events from other fungi enriched the ability of initially mycotrophic Trichoderma (Ascomycota) to feed on dead plant biomass.</title>
        <authorList>
            <consortium name="DOE Joint Genome Institute"/>
            <person name="Aerts A."/>
            <person name="Atanasova L."/>
            <person name="Chenthamara K."/>
            <person name="Zhang J."/>
            <person name="Grujic M."/>
            <person name="Henrissat B."/>
            <person name="Kuo A."/>
            <person name="Salamov A."/>
            <person name="Lipzen A."/>
            <person name="Labutti K."/>
            <person name="Barry K."/>
            <person name="Miao Y."/>
            <person name="Rahimi M.J."/>
            <person name="Shen Q."/>
            <person name="Grigoriev I.V."/>
            <person name="Kubicek C.P."/>
            <person name="Druzhinina I.S."/>
        </authorList>
    </citation>
    <scope>NUCLEOTIDE SEQUENCE [LARGE SCALE GENOMIC DNA]</scope>
    <source>
        <strain evidence="1 2">CBS 433.97</strain>
    </source>
</reference>
<organism evidence="1 2">
    <name type="scientific">Trichoderma asperellum (strain ATCC 204424 / CBS 433.97 / NBRC 101777)</name>
    <dbReference type="NCBI Taxonomy" id="1042311"/>
    <lineage>
        <taxon>Eukaryota</taxon>
        <taxon>Fungi</taxon>
        <taxon>Dikarya</taxon>
        <taxon>Ascomycota</taxon>
        <taxon>Pezizomycotina</taxon>
        <taxon>Sordariomycetes</taxon>
        <taxon>Hypocreomycetidae</taxon>
        <taxon>Hypocreales</taxon>
        <taxon>Hypocreaceae</taxon>
        <taxon>Trichoderma</taxon>
    </lineage>
</organism>
<dbReference type="Proteomes" id="UP000240493">
    <property type="component" value="Unassembled WGS sequence"/>
</dbReference>
<sequence>MASHNLLWMRRLEPVSPTIHRALVLSWALHCPQSTIHAGVRNSTRISSNISPAPNKNTGPLSCRHSVVANIKWCDIRHNCAIERRSSLSRTWPFYPRDPAR</sequence>